<sequence length="104" mass="12169">MVRNQKKAQKKKSFRTRFFAALYVLPLMLLAVLVLQRCQKNMERAERIEKQTKELAAKYQSEVERNDSLQKDSAIVDTKEYVVKVAKEKLGLVDRGEVIFKVEH</sequence>
<evidence type="ECO:0000313" key="2">
    <source>
        <dbReference type="EMBL" id="EHO17459.1"/>
    </source>
</evidence>
<organism evidence="2 3">
    <name type="scientific">Stomatobaculum longum</name>
    <dbReference type="NCBI Taxonomy" id="796942"/>
    <lineage>
        <taxon>Bacteria</taxon>
        <taxon>Bacillati</taxon>
        <taxon>Bacillota</taxon>
        <taxon>Clostridia</taxon>
        <taxon>Lachnospirales</taxon>
        <taxon>Lachnospiraceae</taxon>
        <taxon>Stomatobaculum</taxon>
    </lineage>
</organism>
<proteinExistence type="predicted"/>
<dbReference type="RefSeq" id="WP_009532891.1">
    <property type="nucleotide sequence ID" value="NZ_JH590862.1"/>
</dbReference>
<reference evidence="2 3" key="1">
    <citation type="submission" date="2011-10" db="EMBL/GenBank/DDBJ databases">
        <title>The Genome Sequence of Lachnospiraceae bacterium ACC2.</title>
        <authorList>
            <consortium name="The Broad Institute Genome Sequencing Platform"/>
            <person name="Earl A."/>
            <person name="Ward D."/>
            <person name="Feldgarden M."/>
            <person name="Gevers D."/>
            <person name="Sizova M."/>
            <person name="Hazen A."/>
            <person name="Epstein S."/>
            <person name="Young S.K."/>
            <person name="Zeng Q."/>
            <person name="Gargeya S."/>
            <person name="Fitzgerald M."/>
            <person name="Haas B."/>
            <person name="Abouelleil A."/>
            <person name="Alvarado L."/>
            <person name="Arachchi H.M."/>
            <person name="Berlin A."/>
            <person name="Brown A."/>
            <person name="Chapman S.B."/>
            <person name="Chen Z."/>
            <person name="Dunbar C."/>
            <person name="Freedman E."/>
            <person name="Gearin G."/>
            <person name="Goldberg J."/>
            <person name="Griggs A."/>
            <person name="Gujja S."/>
            <person name="Heiman D."/>
            <person name="Howarth C."/>
            <person name="Larson L."/>
            <person name="Lui A."/>
            <person name="MacDonald P.J.P."/>
            <person name="Montmayeur A."/>
            <person name="Murphy C."/>
            <person name="Neiman D."/>
            <person name="Pearson M."/>
            <person name="Priest M."/>
            <person name="Roberts A."/>
            <person name="Saif S."/>
            <person name="Shea T."/>
            <person name="Shenoy N."/>
            <person name="Sisk P."/>
            <person name="Stolte C."/>
            <person name="Sykes S."/>
            <person name="Wortman J."/>
            <person name="Nusbaum C."/>
            <person name="Birren B."/>
        </authorList>
    </citation>
    <scope>NUCLEOTIDE SEQUENCE [LARGE SCALE GENOMIC DNA]</scope>
    <source>
        <strain evidence="2 3">ACC2</strain>
    </source>
</reference>
<dbReference type="Proteomes" id="UP000018466">
    <property type="component" value="Unassembled WGS sequence"/>
</dbReference>
<comment type="caution">
    <text evidence="2">The sequence shown here is derived from an EMBL/GenBank/DDBJ whole genome shotgun (WGS) entry which is preliminary data.</text>
</comment>
<keyword evidence="3" id="KW-1185">Reference proteome</keyword>
<name>A0AA37DGW3_9FIRM</name>
<dbReference type="Pfam" id="PF04977">
    <property type="entry name" value="DivIC"/>
    <property type="match status" value="1"/>
</dbReference>
<evidence type="ECO:0000256" key="1">
    <source>
        <dbReference type="SAM" id="Coils"/>
    </source>
</evidence>
<accession>A0AA37DGW3</accession>
<gene>
    <name evidence="2" type="ORF">HMPREF9623_01058</name>
</gene>
<feature type="coiled-coil region" evidence="1">
    <location>
        <begin position="35"/>
        <end position="65"/>
    </location>
</feature>
<dbReference type="InterPro" id="IPR007060">
    <property type="entry name" value="FtsL/DivIC"/>
</dbReference>
<evidence type="ECO:0000313" key="3">
    <source>
        <dbReference type="Proteomes" id="UP000018466"/>
    </source>
</evidence>
<keyword evidence="1" id="KW-0175">Coiled coil</keyword>
<evidence type="ECO:0008006" key="4">
    <source>
        <dbReference type="Google" id="ProtNLM"/>
    </source>
</evidence>
<dbReference type="GeneID" id="86940815"/>
<dbReference type="AlphaFoldDB" id="A0AA37DGW3"/>
<protein>
    <recommendedName>
        <fullName evidence="4">Septum formation initiator</fullName>
    </recommendedName>
</protein>
<dbReference type="EMBL" id="AGEL01000006">
    <property type="protein sequence ID" value="EHO17459.1"/>
    <property type="molecule type" value="Genomic_DNA"/>
</dbReference>